<evidence type="ECO:0000256" key="1">
    <source>
        <dbReference type="ARBA" id="ARBA00007164"/>
    </source>
</evidence>
<evidence type="ECO:0000256" key="7">
    <source>
        <dbReference type="PIRSR" id="PIRSR618044-1"/>
    </source>
</evidence>
<dbReference type="AlphaFoldDB" id="A0A1F7Z337"/>
<dbReference type="GO" id="GO:0008360">
    <property type="term" value="P:regulation of cell shape"/>
    <property type="evidence" value="ECO:0007669"/>
    <property type="project" value="UniProtKB-KW"/>
</dbReference>
<dbReference type="GO" id="GO:0009002">
    <property type="term" value="F:serine-type D-Ala-D-Ala carboxypeptidase activity"/>
    <property type="evidence" value="ECO:0007669"/>
    <property type="project" value="InterPro"/>
</dbReference>
<dbReference type="Proteomes" id="UP000177169">
    <property type="component" value="Unassembled WGS sequence"/>
</dbReference>
<feature type="binding site" evidence="8">
    <location>
        <position position="251"/>
    </location>
    <ligand>
        <name>substrate</name>
    </ligand>
</feature>
<feature type="active site" evidence="7">
    <location>
        <position position="144"/>
    </location>
</feature>
<feature type="active site" description="Acyl-ester intermediate" evidence="7">
    <location>
        <position position="91"/>
    </location>
</feature>
<dbReference type="Pfam" id="PF00768">
    <property type="entry name" value="Peptidase_S11"/>
    <property type="match status" value="1"/>
</dbReference>
<dbReference type="InterPro" id="IPR012338">
    <property type="entry name" value="Beta-lactam/transpept-like"/>
</dbReference>
<dbReference type="GO" id="GO:0071555">
    <property type="term" value="P:cell wall organization"/>
    <property type="evidence" value="ECO:0007669"/>
    <property type="project" value="UniProtKB-KW"/>
</dbReference>
<evidence type="ECO:0000313" key="11">
    <source>
        <dbReference type="EMBL" id="OGM33165.1"/>
    </source>
</evidence>
<evidence type="ECO:0000313" key="12">
    <source>
        <dbReference type="Proteomes" id="UP000177169"/>
    </source>
</evidence>
<keyword evidence="6" id="KW-0961">Cell wall biogenesis/degradation</keyword>
<evidence type="ECO:0000256" key="4">
    <source>
        <dbReference type="ARBA" id="ARBA00022960"/>
    </source>
</evidence>
<dbReference type="InterPro" id="IPR001967">
    <property type="entry name" value="Peptidase_S11_N"/>
</dbReference>
<dbReference type="PANTHER" id="PTHR21581:SF6">
    <property type="entry name" value="TRAFFICKING PROTEIN PARTICLE COMPLEX SUBUNIT 12"/>
    <property type="match status" value="1"/>
</dbReference>
<keyword evidence="5" id="KW-0573">Peptidoglycan synthesis</keyword>
<evidence type="ECO:0000256" key="9">
    <source>
        <dbReference type="RuleBase" id="RU004016"/>
    </source>
</evidence>
<dbReference type="Gene3D" id="3.40.710.10">
    <property type="entry name" value="DD-peptidase/beta-lactamase superfamily"/>
    <property type="match status" value="1"/>
</dbReference>
<dbReference type="GO" id="GO:0006508">
    <property type="term" value="P:proteolysis"/>
    <property type="evidence" value="ECO:0007669"/>
    <property type="project" value="InterPro"/>
</dbReference>
<accession>A0A1F7Z337</accession>
<keyword evidence="3" id="KW-0378">Hydrolase</keyword>
<evidence type="ECO:0000256" key="3">
    <source>
        <dbReference type="ARBA" id="ARBA00022801"/>
    </source>
</evidence>
<dbReference type="GO" id="GO:0009252">
    <property type="term" value="P:peptidoglycan biosynthetic process"/>
    <property type="evidence" value="ECO:0007669"/>
    <property type="project" value="UniProtKB-KW"/>
</dbReference>
<keyword evidence="4" id="KW-0133">Cell shape</keyword>
<feature type="domain" description="Peptidase S11 D-alanyl-D-alanine carboxypeptidase A N-terminal" evidence="10">
    <location>
        <begin position="60"/>
        <end position="281"/>
    </location>
</feature>
<dbReference type="EMBL" id="MGGR01000021">
    <property type="protein sequence ID" value="OGM33165.1"/>
    <property type="molecule type" value="Genomic_DNA"/>
</dbReference>
<dbReference type="SUPFAM" id="SSF56601">
    <property type="entry name" value="beta-lactamase/transpeptidase-like"/>
    <property type="match status" value="1"/>
</dbReference>
<dbReference type="InterPro" id="IPR018044">
    <property type="entry name" value="Peptidase_S11"/>
</dbReference>
<name>A0A1F7Z337_9BACT</name>
<sequence length="318" mass="34673">MKFQGLLVITLIIFSLASFSLTGSSLLKDTSAVGDVNTLGSTKEENFIITPVFTGNEVTPLMSASSVLAVDLDSDISLFEKDSDAPHSPASTTKIVTALVAMDYYPLNKVLTVGNTRVYGQKMNLVPGENILVRDLLYGLLVYSANDAAEVLAQNYEGGWEAFVEAMNIKAEKFGLDHTFFTNPSGLDGDAHVTSSRDLVKVSTIAMKNPFFKQVVGTREKIVTSVDGKLQHRLVNLNELVGKVNGVLGVKTGWTENAKENLVTYIERDGKRVIIAVLGSQDRFGETQELINWIFNNYEWKGMVESSAPYSEDSASAP</sequence>
<dbReference type="STRING" id="1802505.A3D01_04480"/>
<dbReference type="PANTHER" id="PTHR21581">
    <property type="entry name" value="D-ALANYL-D-ALANINE CARBOXYPEPTIDASE"/>
    <property type="match status" value="1"/>
</dbReference>
<organism evidence="11 12">
    <name type="scientific">Candidatus Woesebacteria bacterium RIFCSPHIGHO2_02_FULL_39_13</name>
    <dbReference type="NCBI Taxonomy" id="1802505"/>
    <lineage>
        <taxon>Bacteria</taxon>
        <taxon>Candidatus Woeseibacteriota</taxon>
    </lineage>
</organism>
<proteinExistence type="inferred from homology"/>
<comment type="similarity">
    <text evidence="1 9">Belongs to the peptidase S11 family.</text>
</comment>
<evidence type="ECO:0000256" key="2">
    <source>
        <dbReference type="ARBA" id="ARBA00022729"/>
    </source>
</evidence>
<evidence type="ECO:0000256" key="6">
    <source>
        <dbReference type="ARBA" id="ARBA00023316"/>
    </source>
</evidence>
<feature type="active site" description="Proton acceptor" evidence="7">
    <location>
        <position position="94"/>
    </location>
</feature>
<keyword evidence="2" id="KW-0732">Signal</keyword>
<comment type="caution">
    <text evidence="11">The sequence shown here is derived from an EMBL/GenBank/DDBJ whole genome shotgun (WGS) entry which is preliminary data.</text>
</comment>
<evidence type="ECO:0000256" key="5">
    <source>
        <dbReference type="ARBA" id="ARBA00022984"/>
    </source>
</evidence>
<reference evidence="11 12" key="1">
    <citation type="journal article" date="2016" name="Nat. Commun.">
        <title>Thousands of microbial genomes shed light on interconnected biogeochemical processes in an aquifer system.</title>
        <authorList>
            <person name="Anantharaman K."/>
            <person name="Brown C.T."/>
            <person name="Hug L.A."/>
            <person name="Sharon I."/>
            <person name="Castelle C.J."/>
            <person name="Probst A.J."/>
            <person name="Thomas B.C."/>
            <person name="Singh A."/>
            <person name="Wilkins M.J."/>
            <person name="Karaoz U."/>
            <person name="Brodie E.L."/>
            <person name="Williams K.H."/>
            <person name="Hubbard S.S."/>
            <person name="Banfield J.F."/>
        </authorList>
    </citation>
    <scope>NUCLEOTIDE SEQUENCE [LARGE SCALE GENOMIC DNA]</scope>
</reference>
<evidence type="ECO:0000256" key="8">
    <source>
        <dbReference type="PIRSR" id="PIRSR618044-2"/>
    </source>
</evidence>
<evidence type="ECO:0000259" key="10">
    <source>
        <dbReference type="Pfam" id="PF00768"/>
    </source>
</evidence>
<dbReference type="PRINTS" id="PR00725">
    <property type="entry name" value="DADACBPTASE1"/>
</dbReference>
<protein>
    <recommendedName>
        <fullName evidence="10">Peptidase S11 D-alanyl-D-alanine carboxypeptidase A N-terminal domain-containing protein</fullName>
    </recommendedName>
</protein>
<gene>
    <name evidence="11" type="ORF">A3D01_04480</name>
</gene>